<name>A0ABY5GK99_9GAMM</name>
<sequence length="205" mass="22199">MKTVSFQQTQVVPGKIVCIGRNYVAHVHELGNEIPDEMVIFNKPNSAIADTLSATHNGDVLHYEGEIAYLFQGGRFVAAAFGLDLTKRDVQSALKAKSLPWERSKAFNGAAVFSEFVPLPEDGALLGLTLDIDGKRVQQGDTSLMMYKPEQILAEIQSFMQLNDGDVVMTGTPAGVGQVREGALFNGALVADGQPLLSHQWEAQP</sequence>
<evidence type="ECO:0000256" key="1">
    <source>
        <dbReference type="ARBA" id="ARBA00022723"/>
    </source>
</evidence>
<dbReference type="Pfam" id="PF01557">
    <property type="entry name" value="FAA_hydrolase"/>
    <property type="match status" value="1"/>
</dbReference>
<accession>A0ABY5GK99</accession>
<proteinExistence type="predicted"/>
<dbReference type="SUPFAM" id="SSF56529">
    <property type="entry name" value="FAH"/>
    <property type="match status" value="1"/>
</dbReference>
<evidence type="ECO:0000259" key="2">
    <source>
        <dbReference type="Pfam" id="PF01557"/>
    </source>
</evidence>
<dbReference type="EMBL" id="CP101509">
    <property type="protein sequence ID" value="UTV29750.1"/>
    <property type="molecule type" value="Genomic_DNA"/>
</dbReference>
<evidence type="ECO:0000313" key="3">
    <source>
        <dbReference type="EMBL" id="UTV29750.1"/>
    </source>
</evidence>
<dbReference type="PANTHER" id="PTHR11820:SF7">
    <property type="entry name" value="ACYLPYRUVASE FAHD1, MITOCHONDRIAL"/>
    <property type="match status" value="1"/>
</dbReference>
<keyword evidence="1" id="KW-0479">Metal-binding</keyword>
<dbReference type="RefSeq" id="WP_255391070.1">
    <property type="nucleotide sequence ID" value="NZ_CP101509.1"/>
</dbReference>
<dbReference type="GO" id="GO:0016787">
    <property type="term" value="F:hydrolase activity"/>
    <property type="evidence" value="ECO:0007669"/>
    <property type="project" value="UniProtKB-KW"/>
</dbReference>
<dbReference type="Proteomes" id="UP001057998">
    <property type="component" value="Chromosome 2"/>
</dbReference>
<protein>
    <submittedName>
        <fullName evidence="3">Fumarylacetoacetate hydrolase family protein</fullName>
    </submittedName>
</protein>
<dbReference type="PANTHER" id="PTHR11820">
    <property type="entry name" value="ACYLPYRUVASE"/>
    <property type="match status" value="1"/>
</dbReference>
<dbReference type="InterPro" id="IPR011234">
    <property type="entry name" value="Fumarylacetoacetase-like_C"/>
</dbReference>
<evidence type="ECO:0000313" key="4">
    <source>
        <dbReference type="Proteomes" id="UP001057998"/>
    </source>
</evidence>
<organism evidence="3 4">
    <name type="scientific">Photobacterium atrarenae</name>
    <dbReference type="NCBI Taxonomy" id="865757"/>
    <lineage>
        <taxon>Bacteria</taxon>
        <taxon>Pseudomonadati</taxon>
        <taxon>Pseudomonadota</taxon>
        <taxon>Gammaproteobacteria</taxon>
        <taxon>Vibrionales</taxon>
        <taxon>Vibrionaceae</taxon>
        <taxon>Photobacterium</taxon>
    </lineage>
</organism>
<keyword evidence="3" id="KW-0378">Hydrolase</keyword>
<gene>
    <name evidence="3" type="ORF">NNL38_22335</name>
</gene>
<dbReference type="InterPro" id="IPR036663">
    <property type="entry name" value="Fumarylacetoacetase_C_sf"/>
</dbReference>
<dbReference type="Gene3D" id="3.90.850.10">
    <property type="entry name" value="Fumarylacetoacetase-like, C-terminal domain"/>
    <property type="match status" value="1"/>
</dbReference>
<reference evidence="3" key="1">
    <citation type="submission" date="2022-07" db="EMBL/GenBank/DDBJ databases">
        <title>Genome sequencing of Photobacterium atrarenae GJH2-4.</title>
        <authorList>
            <person name="Park S.-J."/>
        </authorList>
    </citation>
    <scope>NUCLEOTIDE SEQUENCE</scope>
    <source>
        <strain evidence="3">GJH2-4</strain>
    </source>
</reference>
<keyword evidence="4" id="KW-1185">Reference proteome</keyword>
<feature type="domain" description="Fumarylacetoacetase-like C-terminal" evidence="2">
    <location>
        <begin position="15"/>
        <end position="183"/>
    </location>
</feature>